<dbReference type="InterPro" id="IPR036259">
    <property type="entry name" value="MFS_trans_sf"/>
</dbReference>
<dbReference type="PANTHER" id="PTHR23517:SF3">
    <property type="entry name" value="INTEGRAL MEMBRANE TRANSPORT PROTEIN"/>
    <property type="match status" value="1"/>
</dbReference>
<dbReference type="RefSeq" id="WP_267638934.1">
    <property type="nucleotide sequence ID" value="NZ_JAODIY010000046.1"/>
</dbReference>
<organism evidence="9 10">
    <name type="scientific">Halovenus rubra</name>
    <dbReference type="NCBI Taxonomy" id="869890"/>
    <lineage>
        <taxon>Archaea</taxon>
        <taxon>Methanobacteriati</taxon>
        <taxon>Methanobacteriota</taxon>
        <taxon>Stenosarchaea group</taxon>
        <taxon>Halobacteria</taxon>
        <taxon>Halobacteriales</taxon>
        <taxon>Haloarculaceae</taxon>
        <taxon>Halovenus</taxon>
    </lineage>
</organism>
<name>A0ABD5XAP3_9EURY</name>
<feature type="transmembrane region" description="Helical" evidence="7">
    <location>
        <begin position="12"/>
        <end position="29"/>
    </location>
</feature>
<dbReference type="Proteomes" id="UP001596414">
    <property type="component" value="Unassembled WGS sequence"/>
</dbReference>
<dbReference type="InterPro" id="IPR011701">
    <property type="entry name" value="MFS"/>
</dbReference>
<feature type="domain" description="Major facilitator superfamily (MFS) profile" evidence="8">
    <location>
        <begin position="18"/>
        <end position="408"/>
    </location>
</feature>
<keyword evidence="2" id="KW-0813">Transport</keyword>
<evidence type="ECO:0000256" key="7">
    <source>
        <dbReference type="SAM" id="Phobius"/>
    </source>
</evidence>
<dbReference type="InterPro" id="IPR050171">
    <property type="entry name" value="MFS_Transporters"/>
</dbReference>
<keyword evidence="5 7" id="KW-1133">Transmembrane helix</keyword>
<evidence type="ECO:0000256" key="2">
    <source>
        <dbReference type="ARBA" id="ARBA00022448"/>
    </source>
</evidence>
<keyword evidence="6 7" id="KW-0472">Membrane</keyword>
<evidence type="ECO:0000256" key="3">
    <source>
        <dbReference type="ARBA" id="ARBA00022475"/>
    </source>
</evidence>
<keyword evidence="3" id="KW-1003">Cell membrane</keyword>
<feature type="transmembrane region" description="Helical" evidence="7">
    <location>
        <begin position="143"/>
        <end position="167"/>
    </location>
</feature>
<evidence type="ECO:0000256" key="5">
    <source>
        <dbReference type="ARBA" id="ARBA00022989"/>
    </source>
</evidence>
<dbReference type="PROSITE" id="PS50850">
    <property type="entry name" value="MFS"/>
    <property type="match status" value="1"/>
</dbReference>
<gene>
    <name evidence="9" type="ORF">ACFQJ7_08205</name>
</gene>
<feature type="transmembrane region" description="Helical" evidence="7">
    <location>
        <begin position="381"/>
        <end position="405"/>
    </location>
</feature>
<proteinExistence type="predicted"/>
<feature type="transmembrane region" description="Helical" evidence="7">
    <location>
        <begin position="257"/>
        <end position="275"/>
    </location>
</feature>
<evidence type="ECO:0000256" key="4">
    <source>
        <dbReference type="ARBA" id="ARBA00022692"/>
    </source>
</evidence>
<dbReference type="AlphaFoldDB" id="A0ABD5XAP3"/>
<feature type="transmembrane region" description="Helical" evidence="7">
    <location>
        <begin position="222"/>
        <end position="245"/>
    </location>
</feature>
<sequence length="419" mass="44006">MTEDGLAADTGWFGRYDVLAIVAGIWFLAKAIRYAFPPLFDELKLTFEVSNTAVGTAFTGFMIVYAVMQFPSGLLSDRIGPTRVIGAGVLTAAVGAAIIVVDGPFALLVAAMLILGAGTGAHKTVAIKLLAVAYPSRTGRTLGIFDTLGTFGGVVAPLLVAGVITVGLKWRRLFLIAALAGVLLGIAVLVRVPERLPDSTDKRENREVSLRAYAEPFTDTRFLTFVIVTLGFSFTYNGVVAFLPLYLNQAVETTSSVASLLYSIIFAVSIVQIFTGELADRVGRLRVINVTLVVATVSLALLLLSSTMSLTVYGVPVLGTVAVMGVGLGSHGFRPVRGVHLEALLPESLAGGGLGAVRSALMGAGAIAPTAVGYLADRTNFTVAFGLLLGTLTVATVLALGLLLTDSDLSVHRKRHRRQ</sequence>
<dbReference type="EMBL" id="JBHSZQ010000012">
    <property type="protein sequence ID" value="MFC7126018.1"/>
    <property type="molecule type" value="Genomic_DNA"/>
</dbReference>
<reference evidence="9 10" key="1">
    <citation type="journal article" date="2014" name="Int. J. Syst. Evol. Microbiol.">
        <title>Complete genome sequence of Corynebacterium casei LMG S-19264T (=DSM 44701T), isolated from a smear-ripened cheese.</title>
        <authorList>
            <consortium name="US DOE Joint Genome Institute (JGI-PGF)"/>
            <person name="Walter F."/>
            <person name="Albersmeier A."/>
            <person name="Kalinowski J."/>
            <person name="Ruckert C."/>
        </authorList>
    </citation>
    <scope>NUCLEOTIDE SEQUENCE [LARGE SCALE GENOMIC DNA]</scope>
    <source>
        <strain evidence="9 10">CGMCC 4.7215</strain>
    </source>
</reference>
<comment type="caution">
    <text evidence="9">The sequence shown here is derived from an EMBL/GenBank/DDBJ whole genome shotgun (WGS) entry which is preliminary data.</text>
</comment>
<feature type="transmembrane region" description="Helical" evidence="7">
    <location>
        <begin position="80"/>
        <end position="101"/>
    </location>
</feature>
<evidence type="ECO:0000259" key="8">
    <source>
        <dbReference type="PROSITE" id="PS50850"/>
    </source>
</evidence>
<comment type="subcellular location">
    <subcellularLocation>
        <location evidence="1">Cell membrane</location>
        <topology evidence="1">Multi-pass membrane protein</topology>
    </subcellularLocation>
</comment>
<feature type="transmembrane region" description="Helical" evidence="7">
    <location>
        <begin position="349"/>
        <end position="375"/>
    </location>
</feature>
<evidence type="ECO:0000313" key="9">
    <source>
        <dbReference type="EMBL" id="MFC7126018.1"/>
    </source>
</evidence>
<feature type="transmembrane region" description="Helical" evidence="7">
    <location>
        <begin position="173"/>
        <end position="192"/>
    </location>
</feature>
<feature type="transmembrane region" description="Helical" evidence="7">
    <location>
        <begin position="310"/>
        <end position="328"/>
    </location>
</feature>
<evidence type="ECO:0000256" key="1">
    <source>
        <dbReference type="ARBA" id="ARBA00004651"/>
    </source>
</evidence>
<protein>
    <submittedName>
        <fullName evidence="9">MFS transporter</fullName>
    </submittedName>
</protein>
<dbReference type="Pfam" id="PF07690">
    <property type="entry name" value="MFS_1"/>
    <property type="match status" value="1"/>
</dbReference>
<evidence type="ECO:0000256" key="6">
    <source>
        <dbReference type="ARBA" id="ARBA00023136"/>
    </source>
</evidence>
<feature type="transmembrane region" description="Helical" evidence="7">
    <location>
        <begin position="287"/>
        <end position="304"/>
    </location>
</feature>
<dbReference type="Gene3D" id="1.20.1250.20">
    <property type="entry name" value="MFS general substrate transporter like domains"/>
    <property type="match status" value="2"/>
</dbReference>
<accession>A0ABD5XAP3</accession>
<keyword evidence="4 7" id="KW-0812">Transmembrane</keyword>
<evidence type="ECO:0000313" key="10">
    <source>
        <dbReference type="Proteomes" id="UP001596414"/>
    </source>
</evidence>
<dbReference type="SUPFAM" id="SSF103473">
    <property type="entry name" value="MFS general substrate transporter"/>
    <property type="match status" value="1"/>
</dbReference>
<dbReference type="InterPro" id="IPR020846">
    <property type="entry name" value="MFS_dom"/>
</dbReference>
<dbReference type="GO" id="GO:0005886">
    <property type="term" value="C:plasma membrane"/>
    <property type="evidence" value="ECO:0007669"/>
    <property type="project" value="UniProtKB-SubCell"/>
</dbReference>
<dbReference type="PANTHER" id="PTHR23517">
    <property type="entry name" value="RESISTANCE PROTEIN MDTM, PUTATIVE-RELATED-RELATED"/>
    <property type="match status" value="1"/>
</dbReference>
<feature type="transmembrane region" description="Helical" evidence="7">
    <location>
        <begin position="49"/>
        <end position="68"/>
    </location>
</feature>